<dbReference type="Proteomes" id="UP001642720">
    <property type="component" value="Unassembled WGS sequence"/>
</dbReference>
<gene>
    <name evidence="1" type="ORF">CCMA1212_010373</name>
</gene>
<accession>A0ABY2GPN2</accession>
<protein>
    <submittedName>
        <fullName evidence="1">Uncharacterized protein</fullName>
    </submittedName>
</protein>
<name>A0ABY2GPN2_9HYPO</name>
<dbReference type="EMBL" id="PPTA01000026">
    <property type="protein sequence ID" value="TFA97846.1"/>
    <property type="molecule type" value="Genomic_DNA"/>
</dbReference>
<reference evidence="1 2" key="1">
    <citation type="submission" date="2018-01" db="EMBL/GenBank/DDBJ databases">
        <title>Genome characterization of the sugarcane-associated fungus Trichoderma ghanense CCMA-1212 and their application in lignocelulose bioconversion.</title>
        <authorList>
            <person name="Steindorff A.S."/>
            <person name="Mendes T.D."/>
            <person name="Vilela E.S.D."/>
            <person name="Rodrigues D.S."/>
            <person name="Formighieri E.F."/>
            <person name="Melo I.S."/>
            <person name="Favaro L.C.L."/>
        </authorList>
    </citation>
    <scope>NUCLEOTIDE SEQUENCE [LARGE SCALE GENOMIC DNA]</scope>
    <source>
        <strain evidence="1 2">CCMA-1212</strain>
    </source>
</reference>
<proteinExistence type="predicted"/>
<comment type="caution">
    <text evidence="1">The sequence shown here is derived from an EMBL/GenBank/DDBJ whole genome shotgun (WGS) entry which is preliminary data.</text>
</comment>
<organism evidence="1 2">
    <name type="scientific">Trichoderma ghanense</name>
    <dbReference type="NCBI Taxonomy" id="65468"/>
    <lineage>
        <taxon>Eukaryota</taxon>
        <taxon>Fungi</taxon>
        <taxon>Dikarya</taxon>
        <taxon>Ascomycota</taxon>
        <taxon>Pezizomycotina</taxon>
        <taxon>Sordariomycetes</taxon>
        <taxon>Hypocreomycetidae</taxon>
        <taxon>Hypocreales</taxon>
        <taxon>Hypocreaceae</taxon>
        <taxon>Trichoderma</taxon>
    </lineage>
</organism>
<keyword evidence="2" id="KW-1185">Reference proteome</keyword>
<sequence>MRVTSCTSPAYTVGFARPHASSGSLGINSTMLTISVHPGGPLRDNKDDIDYLKASQLTGDFSISQITPRSISVALLPTVVMSDIEDSVQVEEGDRLARLLSQCPRYIVVPPNPPDGIAFAMTGDCQDWDQLTYWHSGISNCKPGVWKAEMETIPGAQHGDAEYEACLRWVADTDEDTELDFGASLDTWRVWERLFKDRFDESIEWDDGITWKHGGTYYDDGGIFNVISTAYLTREAAAKVLGDDYNEDEYDGYLEMVTLNDNPINEDYGFTLGGLHFGQDSIGGPPAIALAEKDDQVVAIKLWSDDAEMEEGTPLDKQPGRLVF</sequence>
<evidence type="ECO:0000313" key="2">
    <source>
        <dbReference type="Proteomes" id="UP001642720"/>
    </source>
</evidence>
<dbReference type="GeneID" id="300581870"/>
<dbReference type="RefSeq" id="XP_073554048.1">
    <property type="nucleotide sequence ID" value="XM_073707420.1"/>
</dbReference>
<evidence type="ECO:0000313" key="1">
    <source>
        <dbReference type="EMBL" id="TFA97846.1"/>
    </source>
</evidence>